<geneLocation type="plasmid" evidence="7">
    <name>II</name>
</geneLocation>
<dbReference type="InterPro" id="IPR036390">
    <property type="entry name" value="WH_DNA-bd_sf"/>
</dbReference>
<dbReference type="InterPro" id="IPR050707">
    <property type="entry name" value="HTH_MetabolicPath_Reg"/>
</dbReference>
<keyword evidence="2" id="KW-0238">DNA-binding</keyword>
<keyword evidence="1" id="KW-0805">Transcription regulation</keyword>
<dbReference type="SMART" id="SM00346">
    <property type="entry name" value="HTH_ICLR"/>
    <property type="match status" value="1"/>
</dbReference>
<dbReference type="GO" id="GO:0003677">
    <property type="term" value="F:DNA binding"/>
    <property type="evidence" value="ECO:0007669"/>
    <property type="project" value="UniProtKB-KW"/>
</dbReference>
<proteinExistence type="predicted"/>
<dbReference type="SUPFAM" id="SSF55781">
    <property type="entry name" value="GAF domain-like"/>
    <property type="match status" value="1"/>
</dbReference>
<evidence type="ECO:0000313" key="7">
    <source>
        <dbReference type="Proteomes" id="UP000028181"/>
    </source>
</evidence>
<keyword evidence="7" id="KW-1185">Reference proteome</keyword>
<gene>
    <name evidence="6" type="ORF">RG540_PA05730</name>
</gene>
<dbReference type="Pfam" id="PF09339">
    <property type="entry name" value="HTH_IclR"/>
    <property type="match status" value="1"/>
</dbReference>
<protein>
    <submittedName>
        <fullName evidence="6">Mhp operon transcriptional activator</fullName>
    </submittedName>
</protein>
<dbReference type="Gene3D" id="1.10.10.10">
    <property type="entry name" value="Winged helix-like DNA-binding domain superfamily/Winged helix DNA-binding domain"/>
    <property type="match status" value="1"/>
</dbReference>
<organism evidence="6 7">
    <name type="scientific">Neorhizobium galegae bv. orientalis str. HAMBI 540</name>
    <dbReference type="NCBI Taxonomy" id="1028800"/>
    <lineage>
        <taxon>Bacteria</taxon>
        <taxon>Pseudomonadati</taxon>
        <taxon>Pseudomonadota</taxon>
        <taxon>Alphaproteobacteria</taxon>
        <taxon>Hyphomicrobiales</taxon>
        <taxon>Rhizobiaceae</taxon>
        <taxon>Rhizobium/Agrobacterium group</taxon>
        <taxon>Neorhizobium</taxon>
    </lineage>
</organism>
<dbReference type="GO" id="GO:0003700">
    <property type="term" value="F:DNA-binding transcription factor activity"/>
    <property type="evidence" value="ECO:0007669"/>
    <property type="project" value="TreeGrafter"/>
</dbReference>
<dbReference type="InterPro" id="IPR005471">
    <property type="entry name" value="Tscrpt_reg_IclR_N"/>
</dbReference>
<dbReference type="PATRIC" id="fig|1028800.3.peg.5193"/>
<dbReference type="RefSeq" id="WP_080725067.1">
    <property type="nucleotide sequence ID" value="NZ_HG938354.1"/>
</dbReference>
<dbReference type="PANTHER" id="PTHR30136">
    <property type="entry name" value="HELIX-TURN-HELIX TRANSCRIPTIONAL REGULATOR, ICLR FAMILY"/>
    <property type="match status" value="1"/>
</dbReference>
<evidence type="ECO:0000256" key="2">
    <source>
        <dbReference type="ARBA" id="ARBA00023125"/>
    </source>
</evidence>
<dbReference type="OrthoDB" id="9807558at2"/>
<name>A0A068SZH9_NEOGA</name>
<dbReference type="eggNOG" id="COG1414">
    <property type="taxonomic scope" value="Bacteria"/>
</dbReference>
<accession>A0A068SZH9</accession>
<evidence type="ECO:0000313" key="6">
    <source>
        <dbReference type="EMBL" id="CDN51249.1"/>
    </source>
</evidence>
<dbReference type="InterPro" id="IPR029016">
    <property type="entry name" value="GAF-like_dom_sf"/>
</dbReference>
<dbReference type="PANTHER" id="PTHR30136:SF23">
    <property type="entry name" value="DNA-BINDING TRANSCRIPTIONAL ACTIVATOR MHPR"/>
    <property type="match status" value="1"/>
</dbReference>
<dbReference type="Gene3D" id="3.30.450.40">
    <property type="match status" value="1"/>
</dbReference>
<keyword evidence="6" id="KW-0614">Plasmid</keyword>
<evidence type="ECO:0000256" key="1">
    <source>
        <dbReference type="ARBA" id="ARBA00023015"/>
    </source>
</evidence>
<evidence type="ECO:0000259" key="4">
    <source>
        <dbReference type="PROSITE" id="PS51077"/>
    </source>
</evidence>
<evidence type="ECO:0000259" key="5">
    <source>
        <dbReference type="PROSITE" id="PS51078"/>
    </source>
</evidence>
<keyword evidence="3" id="KW-0804">Transcription</keyword>
<dbReference type="InterPro" id="IPR014757">
    <property type="entry name" value="Tscrpt_reg_IclR_C"/>
</dbReference>
<reference evidence="7" key="1">
    <citation type="journal article" date="2014" name="BMC Genomics">
        <title>Genome sequencing of two Neorhizobium galegae strains reveals a noeT gene responsible for the unusual acetylation of the nodulation factors.</title>
        <authorList>
            <person name="Osterman J."/>
            <person name="Marsh J."/>
            <person name="Laine P.K."/>
            <person name="Zeng Z."/>
            <person name="Alatalo E."/>
            <person name="Sullivan J.T."/>
            <person name="Young J.P."/>
            <person name="Thomas-Oates J."/>
            <person name="Paulin L."/>
            <person name="Lindstrom K."/>
        </authorList>
    </citation>
    <scope>NUCLEOTIDE SEQUENCE [LARGE SCALE GENOMIC DNA]</scope>
    <source>
        <strain evidence="7">HAMBI 540</strain>
    </source>
</reference>
<dbReference type="HOGENOM" id="CLU_062618_1_0_5"/>
<dbReference type="PROSITE" id="PS51077">
    <property type="entry name" value="HTH_ICLR"/>
    <property type="match status" value="1"/>
</dbReference>
<dbReference type="PROSITE" id="PS51078">
    <property type="entry name" value="ICLR_ED"/>
    <property type="match status" value="1"/>
</dbReference>
<dbReference type="GeneID" id="25391842"/>
<dbReference type="Proteomes" id="UP000028181">
    <property type="component" value="Plasmid pHAMBI540a"/>
</dbReference>
<feature type="domain" description="HTH iclR-type" evidence="4">
    <location>
        <begin position="43"/>
        <end position="104"/>
    </location>
</feature>
<sequence length="294" mass="32382">MLDSELKERPARSPQLPKYNDLHCRANSLRGSVDEHKASYAPVESARRVLLLLQALNAQRIATIGSLHQVTGLSKSTIVRMLETLISEGYVVRDNFVGGYSVTSKVVSLASGFSGAPLLIEAARSRAVALTNDIKWPVSLGTLRDGHILVSFTTAPISPWSYPFPVLHRFLDLELTAMGQCYLAFCDDEERALLLNALTQQRRGQGKPFDAARVLRDLRVTRKRGYARVGGPRRVFDFVAVPILDGQRCSACMGVGFYRTAVASDRIVESVIQPMLETASAIKVDMRNLNSSGY</sequence>
<dbReference type="SUPFAM" id="SSF46785">
    <property type="entry name" value="Winged helix' DNA-binding domain"/>
    <property type="match status" value="1"/>
</dbReference>
<dbReference type="KEGG" id="ngg:RG540_PA05730"/>
<dbReference type="InterPro" id="IPR036388">
    <property type="entry name" value="WH-like_DNA-bd_sf"/>
</dbReference>
<dbReference type="EMBL" id="HG938354">
    <property type="protein sequence ID" value="CDN51249.1"/>
    <property type="molecule type" value="Genomic_DNA"/>
</dbReference>
<feature type="domain" description="IclR-ED" evidence="5">
    <location>
        <begin position="105"/>
        <end position="288"/>
    </location>
</feature>
<dbReference type="GO" id="GO:0045892">
    <property type="term" value="P:negative regulation of DNA-templated transcription"/>
    <property type="evidence" value="ECO:0007669"/>
    <property type="project" value="TreeGrafter"/>
</dbReference>
<evidence type="ECO:0000256" key="3">
    <source>
        <dbReference type="ARBA" id="ARBA00023163"/>
    </source>
</evidence>
<dbReference type="AlphaFoldDB" id="A0A068SZH9"/>